<organism evidence="1 2">
    <name type="scientific">Caligus rogercresseyi</name>
    <name type="common">Sea louse</name>
    <dbReference type="NCBI Taxonomy" id="217165"/>
    <lineage>
        <taxon>Eukaryota</taxon>
        <taxon>Metazoa</taxon>
        <taxon>Ecdysozoa</taxon>
        <taxon>Arthropoda</taxon>
        <taxon>Crustacea</taxon>
        <taxon>Multicrustacea</taxon>
        <taxon>Hexanauplia</taxon>
        <taxon>Copepoda</taxon>
        <taxon>Siphonostomatoida</taxon>
        <taxon>Caligidae</taxon>
        <taxon>Caligus</taxon>
    </lineage>
</organism>
<feature type="non-terminal residue" evidence="1">
    <location>
        <position position="57"/>
    </location>
</feature>
<dbReference type="Proteomes" id="UP000595437">
    <property type="component" value="Chromosome 14"/>
</dbReference>
<dbReference type="AlphaFoldDB" id="A0A7T8GXC6"/>
<evidence type="ECO:0000313" key="2">
    <source>
        <dbReference type="Proteomes" id="UP000595437"/>
    </source>
</evidence>
<proteinExistence type="predicted"/>
<dbReference type="EMBL" id="CP045903">
    <property type="protein sequence ID" value="QQP39569.1"/>
    <property type="molecule type" value="Genomic_DNA"/>
</dbReference>
<accession>A0A7T8GXC6</accession>
<keyword evidence="2" id="KW-1185">Reference proteome</keyword>
<sequence length="57" mass="6234">MTTARRSNRIDLPLPGVEHGPLTLSYRASFKIHAAYDSSLYFDPLSSILPSLSAVVT</sequence>
<evidence type="ECO:0000313" key="1">
    <source>
        <dbReference type="EMBL" id="QQP39569.1"/>
    </source>
</evidence>
<protein>
    <submittedName>
        <fullName evidence="1">Uncharacterized protein</fullName>
    </submittedName>
</protein>
<gene>
    <name evidence="1" type="ORF">FKW44_020501</name>
</gene>
<reference evidence="2" key="1">
    <citation type="submission" date="2021-01" db="EMBL/GenBank/DDBJ databases">
        <title>Caligus Genome Assembly.</title>
        <authorList>
            <person name="Gallardo-Escarate C."/>
        </authorList>
    </citation>
    <scope>NUCLEOTIDE SEQUENCE [LARGE SCALE GENOMIC DNA]</scope>
</reference>
<name>A0A7T8GXC6_CALRO</name>